<name>A0A497EL14_9CREN</name>
<dbReference type="PANTHER" id="PTHR11060">
    <property type="entry name" value="PROTEIN MEMO1"/>
    <property type="match status" value="1"/>
</dbReference>
<evidence type="ECO:0000313" key="3">
    <source>
        <dbReference type="EMBL" id="RLE47839.1"/>
    </source>
</evidence>
<dbReference type="InterPro" id="IPR002737">
    <property type="entry name" value="MEMO1_fam"/>
</dbReference>
<dbReference type="Gene3D" id="3.40.830.10">
    <property type="entry name" value="LigB-like"/>
    <property type="match status" value="1"/>
</dbReference>
<dbReference type="HAMAP" id="MF_00055">
    <property type="entry name" value="MEMO1"/>
    <property type="match status" value="1"/>
</dbReference>
<organism evidence="3 4">
    <name type="scientific">Thermoproteota archaeon</name>
    <dbReference type="NCBI Taxonomy" id="2056631"/>
    <lineage>
        <taxon>Archaea</taxon>
        <taxon>Thermoproteota</taxon>
    </lineage>
</organism>
<dbReference type="CDD" id="cd07361">
    <property type="entry name" value="MEMO_like"/>
    <property type="match status" value="1"/>
</dbReference>
<dbReference type="PANTHER" id="PTHR11060:SF0">
    <property type="entry name" value="PROTEIN MEMO1"/>
    <property type="match status" value="1"/>
</dbReference>
<reference evidence="3 4" key="1">
    <citation type="submission" date="2018-06" db="EMBL/GenBank/DDBJ databases">
        <title>Extensive metabolic versatility and redundancy in microbially diverse, dynamic hydrothermal sediments.</title>
        <authorList>
            <person name="Dombrowski N."/>
            <person name="Teske A."/>
            <person name="Baker B.J."/>
        </authorList>
    </citation>
    <scope>NUCLEOTIDE SEQUENCE [LARGE SCALE GENOMIC DNA]</scope>
    <source>
        <strain evidence="3">B66_G16</strain>
    </source>
</reference>
<dbReference type="Pfam" id="PF01875">
    <property type="entry name" value="Memo"/>
    <property type="match status" value="1"/>
</dbReference>
<protein>
    <recommendedName>
        <fullName evidence="2">MEMO1 family protein DRJ31_08270</fullName>
    </recommendedName>
</protein>
<proteinExistence type="inferred from homology"/>
<dbReference type="AlphaFoldDB" id="A0A497EL14"/>
<sequence>MLRRPVATGFYPEDEEELRKTVTKLLSFRAKKVKAKSIIVPHAGYLYSGEVAGATYASIETDKRKILIACPNHTGLGKTVALSASDWQTPLGVVENAHEFVGEIPVSEEAHLYEHSLEVQLPFLQVLFNDFKLIPLSLSFVQFETLEELSEKLAKRDIFYIASSDFTHFGPNYNYTPFDVRDVKRVLEKVREIDFEAIKFIEKLDAKGFYRHVLENRLTICGFVPITLILLISKKLGAKRAKVIKYATSYEVTKDVNFVTYAGIVIY</sequence>
<evidence type="ECO:0000313" key="4">
    <source>
        <dbReference type="Proteomes" id="UP000278475"/>
    </source>
</evidence>
<evidence type="ECO:0000256" key="1">
    <source>
        <dbReference type="ARBA" id="ARBA00006315"/>
    </source>
</evidence>
<gene>
    <name evidence="3" type="primary">amrB</name>
    <name evidence="3" type="ORF">DRJ31_08270</name>
</gene>
<dbReference type="EMBL" id="QMQV01000103">
    <property type="protein sequence ID" value="RLE47839.1"/>
    <property type="molecule type" value="Genomic_DNA"/>
</dbReference>
<accession>A0A497EL14</accession>
<comment type="similarity">
    <text evidence="1 2">Belongs to the MEMO1 family.</text>
</comment>
<dbReference type="NCBIfam" id="TIGR04336">
    <property type="entry name" value="AmmeMemoSam_B"/>
    <property type="match status" value="1"/>
</dbReference>
<dbReference type="Proteomes" id="UP000278475">
    <property type="component" value="Unassembled WGS sequence"/>
</dbReference>
<evidence type="ECO:0000256" key="2">
    <source>
        <dbReference type="HAMAP-Rule" id="MF_00055"/>
    </source>
</evidence>
<comment type="caution">
    <text evidence="3">The sequence shown here is derived from an EMBL/GenBank/DDBJ whole genome shotgun (WGS) entry which is preliminary data.</text>
</comment>